<protein>
    <recommendedName>
        <fullName evidence="5">Purine nucleoside phosphoramidase</fullName>
    </recommendedName>
    <alternativeName>
        <fullName evidence="6">Histidine triad nucleotide binding protein HinT</fullName>
    </alternativeName>
</protein>
<dbReference type="OrthoDB" id="9784774at2"/>
<evidence type="ECO:0000256" key="8">
    <source>
        <dbReference type="PIRSR" id="PIRSR601310-3"/>
    </source>
</evidence>
<feature type="domain" description="HIT" evidence="10">
    <location>
        <begin position="6"/>
        <end position="115"/>
    </location>
</feature>
<dbReference type="InterPro" id="IPR011146">
    <property type="entry name" value="HIT-like"/>
</dbReference>
<dbReference type="InterPro" id="IPR019808">
    <property type="entry name" value="Histidine_triad_CS"/>
</dbReference>
<dbReference type="SUPFAM" id="SSF54197">
    <property type="entry name" value="HIT-like"/>
    <property type="match status" value="1"/>
</dbReference>
<dbReference type="EMBL" id="PYEP01000001">
    <property type="protein sequence ID" value="PSN09817.1"/>
    <property type="molecule type" value="Genomic_DNA"/>
</dbReference>
<dbReference type="PROSITE" id="PS51084">
    <property type="entry name" value="HIT_2"/>
    <property type="match status" value="1"/>
</dbReference>
<dbReference type="PROSITE" id="PS00892">
    <property type="entry name" value="HIT_1"/>
    <property type="match status" value="1"/>
</dbReference>
<comment type="caution">
    <text evidence="11">The sequence shown here is derived from an EMBL/GenBank/DDBJ whole genome shotgun (WGS) entry which is preliminary data.</text>
</comment>
<keyword evidence="3" id="KW-0378">Hydrolase</keyword>
<comment type="subunit">
    <text evidence="1">Homodimer.</text>
</comment>
<evidence type="ECO:0000256" key="4">
    <source>
        <dbReference type="ARBA" id="ARBA00025764"/>
    </source>
</evidence>
<evidence type="ECO:0000256" key="3">
    <source>
        <dbReference type="ARBA" id="ARBA00022801"/>
    </source>
</evidence>
<dbReference type="AlphaFoldDB" id="A0A2P8VQH0"/>
<dbReference type="GO" id="GO:0000166">
    <property type="term" value="F:nucleotide binding"/>
    <property type="evidence" value="ECO:0007669"/>
    <property type="project" value="UniProtKB-KW"/>
</dbReference>
<evidence type="ECO:0000256" key="6">
    <source>
        <dbReference type="ARBA" id="ARBA00079366"/>
    </source>
</evidence>
<dbReference type="RefSeq" id="WP_106876218.1">
    <property type="nucleotide sequence ID" value="NZ_DHYB01000021.1"/>
</dbReference>
<dbReference type="Pfam" id="PF01230">
    <property type="entry name" value="HIT"/>
    <property type="match status" value="1"/>
</dbReference>
<dbReference type="GO" id="GO:0016787">
    <property type="term" value="F:hydrolase activity"/>
    <property type="evidence" value="ECO:0007669"/>
    <property type="project" value="UniProtKB-KW"/>
</dbReference>
<dbReference type="PANTHER" id="PTHR23089">
    <property type="entry name" value="HISTIDINE TRIAD HIT PROTEIN"/>
    <property type="match status" value="1"/>
</dbReference>
<dbReference type="InterPro" id="IPR036265">
    <property type="entry name" value="HIT-like_sf"/>
</dbReference>
<evidence type="ECO:0000313" key="11">
    <source>
        <dbReference type="EMBL" id="PSN09817.1"/>
    </source>
</evidence>
<dbReference type="STRING" id="1388748.GCA_000463155_01255"/>
<sequence>MAEETIFSKIIRREIPADVIFQDELVTAFRDISPQAPTHILIVPNVLIPTVNDVSAEHEQALGRMFTVAAKIARQEGIAEDGYRLIVNCNRHGGQEVYHIHMHLVGGHALGPMLSHKGH</sequence>
<reference evidence="11 12" key="1">
    <citation type="submission" date="2018-03" db="EMBL/GenBank/DDBJ databases">
        <title>Draft genome sequence of the first documented clinical Siccibacter turicensis isolate in Austria.</title>
        <authorList>
            <person name="Lepuschitz S."/>
            <person name="Pekard-Amenitsch S."/>
            <person name="Haunold R."/>
            <person name="Schill S."/>
            <person name="Mach R."/>
            <person name="Allerberger F."/>
            <person name="Ruppitsch W."/>
            <person name="Forsythe S.J."/>
        </authorList>
    </citation>
    <scope>NUCLEOTIDE SEQUENCE [LARGE SCALE GENOMIC DNA]</scope>
    <source>
        <strain evidence="11 12">6100069499-17</strain>
    </source>
</reference>
<proteinExistence type="inferred from homology"/>
<feature type="active site" description="Tele-AMP-histidine intermediate" evidence="7">
    <location>
        <position position="101"/>
    </location>
</feature>
<keyword evidence="12" id="KW-1185">Reference proteome</keyword>
<evidence type="ECO:0000313" key="12">
    <source>
        <dbReference type="Proteomes" id="UP000240212"/>
    </source>
</evidence>
<evidence type="ECO:0000256" key="5">
    <source>
        <dbReference type="ARBA" id="ARBA00073345"/>
    </source>
</evidence>
<gene>
    <name evidence="11" type="ORF">C7G83_03475</name>
</gene>
<evidence type="ECO:0000256" key="7">
    <source>
        <dbReference type="PIRSR" id="PIRSR601310-1"/>
    </source>
</evidence>
<comment type="similarity">
    <text evidence="4">Belongs to the HINT family.</text>
</comment>
<dbReference type="FunFam" id="3.30.428.10:FF:000003">
    <property type="entry name" value="Purine nucleoside phosphoramidase"/>
    <property type="match status" value="1"/>
</dbReference>
<dbReference type="Proteomes" id="UP000240212">
    <property type="component" value="Unassembled WGS sequence"/>
</dbReference>
<dbReference type="NCBIfam" id="NF007965">
    <property type="entry name" value="PRK10687.1"/>
    <property type="match status" value="1"/>
</dbReference>
<evidence type="ECO:0000256" key="9">
    <source>
        <dbReference type="PROSITE-ProRule" id="PRU00464"/>
    </source>
</evidence>
<evidence type="ECO:0000256" key="1">
    <source>
        <dbReference type="ARBA" id="ARBA00011738"/>
    </source>
</evidence>
<dbReference type="Gene3D" id="3.30.428.10">
    <property type="entry name" value="HIT-like"/>
    <property type="match status" value="1"/>
</dbReference>
<name>A0A2P8VQH0_9ENTR</name>
<feature type="short sequence motif" description="Histidine triad motif" evidence="8 9">
    <location>
        <begin position="99"/>
        <end position="103"/>
    </location>
</feature>
<dbReference type="CDD" id="cd01276">
    <property type="entry name" value="PKCI_related"/>
    <property type="match status" value="1"/>
</dbReference>
<evidence type="ECO:0000259" key="10">
    <source>
        <dbReference type="PROSITE" id="PS51084"/>
    </source>
</evidence>
<dbReference type="PRINTS" id="PR00332">
    <property type="entry name" value="HISTRIAD"/>
</dbReference>
<keyword evidence="2" id="KW-0547">Nucleotide-binding</keyword>
<organism evidence="11 12">
    <name type="scientific">Siccibacter turicensis</name>
    <dbReference type="NCBI Taxonomy" id="357233"/>
    <lineage>
        <taxon>Bacteria</taxon>
        <taxon>Pseudomonadati</taxon>
        <taxon>Pseudomonadota</taxon>
        <taxon>Gammaproteobacteria</taxon>
        <taxon>Enterobacterales</taxon>
        <taxon>Enterobacteriaceae</taxon>
        <taxon>Siccibacter</taxon>
    </lineage>
</organism>
<dbReference type="InterPro" id="IPR001310">
    <property type="entry name" value="Histidine_triad_HIT"/>
</dbReference>
<evidence type="ECO:0000256" key="2">
    <source>
        <dbReference type="ARBA" id="ARBA00022741"/>
    </source>
</evidence>
<accession>A0A2P8VQH0</accession>